<dbReference type="PANTHER" id="PTHR43364:SF7">
    <property type="entry name" value="NADP-DEPENDENT OXIDOREDUCTASE DOMAIN-CONTAINING PROTEIN-RELATED"/>
    <property type="match status" value="1"/>
</dbReference>
<dbReference type="Gene3D" id="3.20.20.100">
    <property type="entry name" value="NADP-dependent oxidoreductase domain"/>
    <property type="match status" value="1"/>
</dbReference>
<dbReference type="InterPro" id="IPR023210">
    <property type="entry name" value="NADP_OxRdtase_dom"/>
</dbReference>
<organism evidence="5 6">
    <name type="scientific">Stachybotrys chlorohalonatus (strain IBT 40285)</name>
    <dbReference type="NCBI Taxonomy" id="1283841"/>
    <lineage>
        <taxon>Eukaryota</taxon>
        <taxon>Fungi</taxon>
        <taxon>Dikarya</taxon>
        <taxon>Ascomycota</taxon>
        <taxon>Pezizomycotina</taxon>
        <taxon>Sordariomycetes</taxon>
        <taxon>Hypocreomycetidae</taxon>
        <taxon>Hypocreales</taxon>
        <taxon>Stachybotryaceae</taxon>
        <taxon>Stachybotrys</taxon>
    </lineage>
</organism>
<evidence type="ECO:0000256" key="1">
    <source>
        <dbReference type="ARBA" id="ARBA00022857"/>
    </source>
</evidence>
<dbReference type="EMBL" id="KL659896">
    <property type="protein sequence ID" value="KFA68395.1"/>
    <property type="molecule type" value="Genomic_DNA"/>
</dbReference>
<name>A0A084QWR0_STAC4</name>
<dbReference type="PANTHER" id="PTHR43364">
    <property type="entry name" value="NADH-SPECIFIC METHYLGLYOXAL REDUCTASE-RELATED"/>
    <property type="match status" value="1"/>
</dbReference>
<accession>A0A084QWR0</accession>
<evidence type="ECO:0000313" key="6">
    <source>
        <dbReference type="Proteomes" id="UP000028524"/>
    </source>
</evidence>
<dbReference type="SUPFAM" id="SSF51430">
    <property type="entry name" value="NAD(P)-linked oxidoreductase"/>
    <property type="match status" value="1"/>
</dbReference>
<proteinExistence type="inferred from homology"/>
<gene>
    <name evidence="5" type="ORF">S40285_02486</name>
</gene>
<protein>
    <recommendedName>
        <fullName evidence="4">NADP-dependent oxidoreductase domain-containing protein</fullName>
    </recommendedName>
</protein>
<dbReference type="Proteomes" id="UP000028524">
    <property type="component" value="Unassembled WGS sequence"/>
</dbReference>
<comment type="similarity">
    <text evidence="3">Belongs to the aldo/keto reductase family. Aldo/keto reductase 2 subfamily.</text>
</comment>
<dbReference type="InterPro" id="IPR050523">
    <property type="entry name" value="AKR_Detox_Biosynth"/>
</dbReference>
<dbReference type="HOGENOM" id="CLU_023205_2_2_1"/>
<dbReference type="OrthoDB" id="48988at2759"/>
<evidence type="ECO:0000256" key="2">
    <source>
        <dbReference type="ARBA" id="ARBA00023002"/>
    </source>
</evidence>
<keyword evidence="6" id="KW-1185">Reference proteome</keyword>
<dbReference type="AlphaFoldDB" id="A0A084QWR0"/>
<keyword evidence="1" id="KW-0521">NADP</keyword>
<dbReference type="Pfam" id="PF00248">
    <property type="entry name" value="Aldo_ket_red"/>
    <property type="match status" value="1"/>
</dbReference>
<dbReference type="STRING" id="1283841.A0A084QWR0"/>
<evidence type="ECO:0000259" key="4">
    <source>
        <dbReference type="Pfam" id="PF00248"/>
    </source>
</evidence>
<evidence type="ECO:0000313" key="5">
    <source>
        <dbReference type="EMBL" id="KFA68395.1"/>
    </source>
</evidence>
<sequence>MPFDVALPLAPPPKSRLARYRLLSPTASVRVSPLCLGGMSFGTAWKDYMGSCDQQTTEQILDHFYDNGGNFIDTSNNYQFEESELWIGEWMKKRGVRDEIVIATKYTTNFHSGSPNRDTEIMANFQGNGNKSLHVSVNASLRKLQTDYIDILYLHWWDFSASIPELMQSLHHLVAAGKVLYLGISDSPAWCVSRANEYARNHGLTQFSVYQGLWNAGFRDFERDIIPMCRAEGMGLVPWGVMGSGAFLTEVQREAKAKNGGREVAISEHDIKISKVLEAVANRKDTKITSVALAYVMAKTPYVFPLVGCRTLEHLKGNIEALAVKLSEDDMKEIDEAAPLTPSFPMSFLYAPGSHEFEQNVWLLAMGGTLDHVPHSAAIQPQ</sequence>
<dbReference type="InterPro" id="IPR036812">
    <property type="entry name" value="NAD(P)_OxRdtase_dom_sf"/>
</dbReference>
<dbReference type="OMA" id="KANEPFW"/>
<feature type="domain" description="NADP-dependent oxidoreductase" evidence="4">
    <location>
        <begin position="33"/>
        <end position="337"/>
    </location>
</feature>
<reference evidence="5 6" key="1">
    <citation type="journal article" date="2014" name="BMC Genomics">
        <title>Comparative genome sequencing reveals chemotype-specific gene clusters in the toxigenic black mold Stachybotrys.</title>
        <authorList>
            <person name="Semeiks J."/>
            <person name="Borek D."/>
            <person name="Otwinowski Z."/>
            <person name="Grishin N.V."/>
        </authorList>
    </citation>
    <scope>NUCLEOTIDE SEQUENCE [LARGE SCALE GENOMIC DNA]</scope>
    <source>
        <strain evidence="5 6">IBT 40285</strain>
    </source>
</reference>
<dbReference type="GO" id="GO:0016491">
    <property type="term" value="F:oxidoreductase activity"/>
    <property type="evidence" value="ECO:0007669"/>
    <property type="project" value="UniProtKB-KW"/>
</dbReference>
<evidence type="ECO:0000256" key="3">
    <source>
        <dbReference type="ARBA" id="ARBA00038157"/>
    </source>
</evidence>
<dbReference type="InParanoid" id="A0A084QWR0"/>
<keyword evidence="2" id="KW-0560">Oxidoreductase</keyword>